<name>A0A6J5H051_9BURK</name>
<dbReference type="RefSeq" id="WP_175198135.1">
    <property type="nucleotide sequence ID" value="NZ_CADIKL010000057.1"/>
</dbReference>
<keyword evidence="2" id="KW-0472">Membrane</keyword>
<keyword evidence="2" id="KW-1133">Transmembrane helix</keyword>
<protein>
    <submittedName>
        <fullName evidence="3">Uncharacterized protein</fullName>
    </submittedName>
</protein>
<evidence type="ECO:0000256" key="1">
    <source>
        <dbReference type="SAM" id="MobiDB-lite"/>
    </source>
</evidence>
<evidence type="ECO:0000313" key="4">
    <source>
        <dbReference type="Proteomes" id="UP000494119"/>
    </source>
</evidence>
<gene>
    <name evidence="3" type="ORF">LMG28688_06693</name>
</gene>
<dbReference type="Proteomes" id="UP000494119">
    <property type="component" value="Unassembled WGS sequence"/>
</dbReference>
<evidence type="ECO:0000256" key="2">
    <source>
        <dbReference type="SAM" id="Phobius"/>
    </source>
</evidence>
<sequence length="552" mass="60397">MATTDTETPSFNTFTDIGSTNIWSDAQLADAPLQEEFAPTIPRSRQLRDQRLDELLTSCREQVLQQIIGPFGLTPAMFNDKLGGNVTTQHNAEQDIFAKQSEKYKRGDYGYASARSKKKQEMVANGTMNSQEFTDAYTGQKAPTKRINENGQLVMNAELDHTVPMKEAHRQGGWMKDKEGRKQISSEKDNLNYTTHDTNNDKSATPPEEYLSAENGFDETITKPLVEKAQDAVDKHMPTTKERVAYHGKELLVTGAAEAGKNALRQAMGVLMFEFVNGSYLEIAAVIKEPKQEVSLVDRVVDAMKRVLERVKNKMRDAFDALVSGGVQGFVSNFLTFVINNVITTSARIVTIIRESIKGIWAAVKMVVSPPKGATGLDVARAATKLIAGVVTTCLGMAFEQSVSGFILSFPLLAPLADILAPAVTGILTGVMTALTIFSIDRLFDMMSDKGTEYLEAQLAKADADVTLVGQLASVIDRQFVQSQMYAQIAQENQAVLSAYTRNERSLANAVELARSTGDLRADTVAIIEAARARRQAAQAALGDLFNQCSID</sequence>
<evidence type="ECO:0000313" key="3">
    <source>
        <dbReference type="EMBL" id="CAB3808123.1"/>
    </source>
</evidence>
<dbReference type="AlphaFoldDB" id="A0A6J5H051"/>
<reference evidence="3 4" key="1">
    <citation type="submission" date="2020-04" db="EMBL/GenBank/DDBJ databases">
        <authorList>
            <person name="De Canck E."/>
        </authorList>
    </citation>
    <scope>NUCLEOTIDE SEQUENCE [LARGE SCALE GENOMIC DNA]</scope>
    <source>
        <strain evidence="3 4">LMG 28688</strain>
    </source>
</reference>
<dbReference type="EMBL" id="CADIKL010000057">
    <property type="protein sequence ID" value="CAB3808123.1"/>
    <property type="molecule type" value="Genomic_DNA"/>
</dbReference>
<proteinExistence type="predicted"/>
<keyword evidence="2" id="KW-0812">Transmembrane</keyword>
<accession>A0A6J5H051</accession>
<feature type="transmembrane region" description="Helical" evidence="2">
    <location>
        <begin position="419"/>
        <end position="440"/>
    </location>
</feature>
<feature type="region of interest" description="Disordered" evidence="1">
    <location>
        <begin position="167"/>
        <end position="207"/>
    </location>
</feature>
<feature type="compositionally biased region" description="Polar residues" evidence="1">
    <location>
        <begin position="191"/>
        <end position="203"/>
    </location>
</feature>
<organism evidence="3 4">
    <name type="scientific">Paraburkholderia caffeinitolerans</name>
    <dbReference type="NCBI Taxonomy" id="1723730"/>
    <lineage>
        <taxon>Bacteria</taxon>
        <taxon>Pseudomonadati</taxon>
        <taxon>Pseudomonadota</taxon>
        <taxon>Betaproteobacteria</taxon>
        <taxon>Burkholderiales</taxon>
        <taxon>Burkholderiaceae</taxon>
        <taxon>Paraburkholderia</taxon>
    </lineage>
</organism>
<keyword evidence="4" id="KW-1185">Reference proteome</keyword>
<feature type="compositionally biased region" description="Basic and acidic residues" evidence="1">
    <location>
        <begin position="167"/>
        <end position="190"/>
    </location>
</feature>